<reference evidence="2 3" key="1">
    <citation type="submission" date="2015-10" db="EMBL/GenBank/DDBJ databases">
        <authorList>
            <person name="Gilbert D.G."/>
        </authorList>
    </citation>
    <scope>NUCLEOTIDE SEQUENCE [LARGE SCALE GENOMIC DNA]</scope>
    <source>
        <strain evidence="2">COMA1</strain>
    </source>
</reference>
<dbReference type="GO" id="GO:0006950">
    <property type="term" value="P:response to stress"/>
    <property type="evidence" value="ECO:0007669"/>
    <property type="project" value="TreeGrafter"/>
</dbReference>
<dbReference type="InterPro" id="IPR011991">
    <property type="entry name" value="ArsR-like_HTH"/>
</dbReference>
<evidence type="ECO:0000313" key="2">
    <source>
        <dbReference type="EMBL" id="CUS39311.1"/>
    </source>
</evidence>
<dbReference type="InterPro" id="IPR036388">
    <property type="entry name" value="WH-like_DNA-bd_sf"/>
</dbReference>
<dbReference type="Proteomes" id="UP000199032">
    <property type="component" value="Unassembled WGS sequence"/>
</dbReference>
<proteinExistence type="predicted"/>
<name>A0A0S4LPX9_9BACT</name>
<dbReference type="PANTHER" id="PTHR33164">
    <property type="entry name" value="TRANSCRIPTIONAL REGULATOR, MARR FAMILY"/>
    <property type="match status" value="1"/>
</dbReference>
<feature type="domain" description="HTH marR-type" evidence="1">
    <location>
        <begin position="13"/>
        <end position="144"/>
    </location>
</feature>
<dbReference type="PANTHER" id="PTHR33164:SF105">
    <property type="entry name" value="TRANSCRIPTIONAL REPRESSOR PROTEIN-RELATED"/>
    <property type="match status" value="1"/>
</dbReference>
<dbReference type="OrthoDB" id="165131at2"/>
<dbReference type="InterPro" id="IPR039422">
    <property type="entry name" value="MarR/SlyA-like"/>
</dbReference>
<dbReference type="SUPFAM" id="SSF46785">
    <property type="entry name" value="Winged helix' DNA-binding domain"/>
    <property type="match status" value="1"/>
</dbReference>
<dbReference type="InterPro" id="IPR000835">
    <property type="entry name" value="HTH_MarR-typ"/>
</dbReference>
<dbReference type="Pfam" id="PF12802">
    <property type="entry name" value="MarR_2"/>
    <property type="match status" value="1"/>
</dbReference>
<sequence>MKSQCPEEFSECADCACFNVRKAARAITRFYDAVLEPSGIQGTQFSLLTVAHLAGELPITETADRLGVDRTTLTRNLRVLETRGFIVVGPGKDGRTKSIQLTDAGRDTLMKALPYWKKAQETVVHDLGHARFKTLMKELSAIRSLSKQSI</sequence>
<gene>
    <name evidence="2" type="ORF">COMA1_70141</name>
</gene>
<dbReference type="AlphaFoldDB" id="A0A0S4LPX9"/>
<dbReference type="RefSeq" id="WP_090751170.1">
    <property type="nucleotide sequence ID" value="NZ_CZQA01000013.1"/>
</dbReference>
<dbReference type="STRING" id="1742972.COMA1_70141"/>
<organism evidence="2 3">
    <name type="scientific">Candidatus Nitrospira nitrosa</name>
    <dbReference type="NCBI Taxonomy" id="1742972"/>
    <lineage>
        <taxon>Bacteria</taxon>
        <taxon>Pseudomonadati</taxon>
        <taxon>Nitrospirota</taxon>
        <taxon>Nitrospiria</taxon>
        <taxon>Nitrospirales</taxon>
        <taxon>Nitrospiraceae</taxon>
        <taxon>Nitrospira</taxon>
    </lineage>
</organism>
<dbReference type="CDD" id="cd00090">
    <property type="entry name" value="HTH_ARSR"/>
    <property type="match status" value="1"/>
</dbReference>
<dbReference type="EMBL" id="CZQA01000013">
    <property type="protein sequence ID" value="CUS39311.1"/>
    <property type="molecule type" value="Genomic_DNA"/>
</dbReference>
<evidence type="ECO:0000259" key="1">
    <source>
        <dbReference type="PROSITE" id="PS50995"/>
    </source>
</evidence>
<keyword evidence="3" id="KW-1185">Reference proteome</keyword>
<dbReference type="InterPro" id="IPR036390">
    <property type="entry name" value="WH_DNA-bd_sf"/>
</dbReference>
<protein>
    <submittedName>
        <fullName evidence="2">Transcriptional regulator, MarR family</fullName>
    </submittedName>
</protein>
<dbReference type="PROSITE" id="PS50995">
    <property type="entry name" value="HTH_MARR_2"/>
    <property type="match status" value="1"/>
</dbReference>
<dbReference type="SMART" id="SM00347">
    <property type="entry name" value="HTH_MARR"/>
    <property type="match status" value="1"/>
</dbReference>
<evidence type="ECO:0000313" key="3">
    <source>
        <dbReference type="Proteomes" id="UP000199032"/>
    </source>
</evidence>
<dbReference type="Gene3D" id="1.10.10.10">
    <property type="entry name" value="Winged helix-like DNA-binding domain superfamily/Winged helix DNA-binding domain"/>
    <property type="match status" value="1"/>
</dbReference>
<dbReference type="GO" id="GO:0003700">
    <property type="term" value="F:DNA-binding transcription factor activity"/>
    <property type="evidence" value="ECO:0007669"/>
    <property type="project" value="InterPro"/>
</dbReference>
<accession>A0A0S4LPX9</accession>